<keyword evidence="2" id="KW-0472">Membrane</keyword>
<dbReference type="PROSITE" id="PS50966">
    <property type="entry name" value="ZF_SWIM"/>
    <property type="match status" value="1"/>
</dbReference>
<keyword evidence="1" id="KW-0479">Metal-binding</keyword>
<sequence length="201" mass="22383">MPSGTWHPFALVIAFHEYWRTKFFNRRTLYAPAPEGADVISEYAKARITDGYALLSKCQVDLRILPYEAHLVTVKRGIAGDPDKRLVDMEAQMCTCGYFQEWGNPCYHALAVMKRERRSQACAGCVTPIIASNIENDNLCPPALKRAGGRQKERGGGSAPIWMRLQRVTTAGDAVAGGTILAPVQFLSSVIIILFLWVLRR</sequence>
<dbReference type="GO" id="GO:0008270">
    <property type="term" value="F:zinc ion binding"/>
    <property type="evidence" value="ECO:0007669"/>
    <property type="project" value="UniProtKB-KW"/>
</dbReference>
<dbReference type="Proteomes" id="UP000269721">
    <property type="component" value="Unassembled WGS sequence"/>
</dbReference>
<accession>A0A4P9WCV7</accession>
<keyword evidence="2" id="KW-1133">Transmembrane helix</keyword>
<keyword evidence="1" id="KW-0862">Zinc</keyword>
<protein>
    <recommendedName>
        <fullName evidence="3">SWIM-type domain-containing protein</fullName>
    </recommendedName>
</protein>
<keyword evidence="1" id="KW-0863">Zinc-finger</keyword>
<dbReference type="InterPro" id="IPR007527">
    <property type="entry name" value="Znf_SWIM"/>
</dbReference>
<keyword evidence="5" id="KW-1185">Reference proteome</keyword>
<proteinExistence type="predicted"/>
<dbReference type="AlphaFoldDB" id="A0A4P9WCV7"/>
<keyword evidence="2" id="KW-0812">Transmembrane</keyword>
<evidence type="ECO:0000259" key="3">
    <source>
        <dbReference type="PROSITE" id="PS50966"/>
    </source>
</evidence>
<dbReference type="Pfam" id="PF04434">
    <property type="entry name" value="SWIM"/>
    <property type="match status" value="1"/>
</dbReference>
<feature type="transmembrane region" description="Helical" evidence="2">
    <location>
        <begin position="174"/>
        <end position="199"/>
    </location>
</feature>
<organism evidence="4 5">
    <name type="scientific">Blyttiomyces helicus</name>
    <dbReference type="NCBI Taxonomy" id="388810"/>
    <lineage>
        <taxon>Eukaryota</taxon>
        <taxon>Fungi</taxon>
        <taxon>Fungi incertae sedis</taxon>
        <taxon>Chytridiomycota</taxon>
        <taxon>Chytridiomycota incertae sedis</taxon>
        <taxon>Chytridiomycetes</taxon>
        <taxon>Chytridiomycetes incertae sedis</taxon>
        <taxon>Blyttiomyces</taxon>
    </lineage>
</organism>
<name>A0A4P9WCV7_9FUNG</name>
<evidence type="ECO:0000256" key="2">
    <source>
        <dbReference type="SAM" id="Phobius"/>
    </source>
</evidence>
<evidence type="ECO:0000256" key="1">
    <source>
        <dbReference type="PROSITE-ProRule" id="PRU00325"/>
    </source>
</evidence>
<evidence type="ECO:0000313" key="5">
    <source>
        <dbReference type="Proteomes" id="UP000269721"/>
    </source>
</evidence>
<gene>
    <name evidence="4" type="ORF">BDK51DRAFT_37424</name>
</gene>
<feature type="domain" description="SWIM-type" evidence="3">
    <location>
        <begin position="85"/>
        <end position="117"/>
    </location>
</feature>
<evidence type="ECO:0000313" key="4">
    <source>
        <dbReference type="EMBL" id="RKO90491.1"/>
    </source>
</evidence>
<dbReference type="EMBL" id="KZ995528">
    <property type="protein sequence ID" value="RKO90491.1"/>
    <property type="molecule type" value="Genomic_DNA"/>
</dbReference>
<reference evidence="5" key="1">
    <citation type="journal article" date="2018" name="Nat. Microbiol.">
        <title>Leveraging single-cell genomics to expand the fungal tree of life.</title>
        <authorList>
            <person name="Ahrendt S.R."/>
            <person name="Quandt C.A."/>
            <person name="Ciobanu D."/>
            <person name="Clum A."/>
            <person name="Salamov A."/>
            <person name="Andreopoulos B."/>
            <person name="Cheng J.F."/>
            <person name="Woyke T."/>
            <person name="Pelin A."/>
            <person name="Henrissat B."/>
            <person name="Reynolds N.K."/>
            <person name="Benny G.L."/>
            <person name="Smith M.E."/>
            <person name="James T.Y."/>
            <person name="Grigoriev I.V."/>
        </authorList>
    </citation>
    <scope>NUCLEOTIDE SEQUENCE [LARGE SCALE GENOMIC DNA]</scope>
</reference>